<dbReference type="KEGG" id="mhz:Metho_0661"/>
<keyword evidence="1" id="KW-0808">Transferase</keyword>
<sequence>MKAVLIKADTISSAWSKLIYEIYNNGEDHKPDYSTGTRRLHATVVINDVNTDQVNSFVPFGENLIKKYKEELTEEYADWYVSLPDDDRRKFDYCYAKQLFRYGETAYNTLSENVKNLRVGSRRHVGVLWENEVHIPKFEDQPCWIAYKLELLNETDVRLYILYRSWDAFGGFPANLPAIVEGFKKVFRENDMPYRIESLMATGWDTHIYEADLQAVEHIFKTAELCPRCGNIAAKHAFISTTKGRVCLRCKSQM</sequence>
<dbReference type="OrthoDB" id="50118at2157"/>
<dbReference type="SUPFAM" id="SSF55831">
    <property type="entry name" value="Thymidylate synthase/dCMP hydroxymethylase"/>
    <property type="match status" value="1"/>
</dbReference>
<dbReference type="HOGENOM" id="CLU_1286351_0_0_2"/>
<accession>L0KU23</accession>
<protein>
    <submittedName>
        <fullName evidence="3">Thymidylate synthase</fullName>
    </submittedName>
</protein>
<dbReference type="GO" id="GO:0016740">
    <property type="term" value="F:transferase activity"/>
    <property type="evidence" value="ECO:0007669"/>
    <property type="project" value="UniProtKB-KW"/>
</dbReference>
<evidence type="ECO:0000256" key="1">
    <source>
        <dbReference type="ARBA" id="ARBA00022679"/>
    </source>
</evidence>
<proteinExistence type="predicted"/>
<feature type="domain" description="Thymidylate synthase/dCMP hydroxymethylase" evidence="2">
    <location>
        <begin position="72"/>
        <end position="221"/>
    </location>
</feature>
<dbReference type="InterPro" id="IPR023451">
    <property type="entry name" value="Thymidate_synth/dCMP_Mease_dom"/>
</dbReference>
<gene>
    <name evidence="3" type="ordered locus">Metho_0661</name>
</gene>
<dbReference type="RefSeq" id="WP_015324085.1">
    <property type="nucleotide sequence ID" value="NC_019977.1"/>
</dbReference>
<keyword evidence="4" id="KW-1185">Reference proteome</keyword>
<reference evidence="4" key="1">
    <citation type="submission" date="2012-02" db="EMBL/GenBank/DDBJ databases">
        <title>Complete sequence of chromosome of Methanomethylovorans hollandica DSM 15978.</title>
        <authorList>
            <person name="Lucas S."/>
            <person name="Copeland A."/>
            <person name="Lapidus A."/>
            <person name="Glavina del Rio T."/>
            <person name="Dalin E."/>
            <person name="Tice H."/>
            <person name="Bruce D."/>
            <person name="Goodwin L."/>
            <person name="Pitluck S."/>
            <person name="Peters L."/>
            <person name="Mikhailova N."/>
            <person name="Held B."/>
            <person name="Kyrpides N."/>
            <person name="Mavromatis K."/>
            <person name="Ivanova N."/>
            <person name="Brettin T."/>
            <person name="Detter J.C."/>
            <person name="Han C."/>
            <person name="Larimer F."/>
            <person name="Land M."/>
            <person name="Hauser L."/>
            <person name="Markowitz V."/>
            <person name="Cheng J.-F."/>
            <person name="Hugenholtz P."/>
            <person name="Woyke T."/>
            <person name="Wu D."/>
            <person name="Spring S."/>
            <person name="Schroeder M."/>
            <person name="Brambilla E."/>
            <person name="Klenk H.-P."/>
            <person name="Eisen J.A."/>
        </authorList>
    </citation>
    <scope>NUCLEOTIDE SEQUENCE [LARGE SCALE GENOMIC DNA]</scope>
    <source>
        <strain evidence="4">DSM 15978 / NBRC 107637 / DMS1</strain>
    </source>
</reference>
<dbReference type="Gene3D" id="3.30.572.10">
    <property type="entry name" value="Thymidylate synthase/dCMP hydroxymethylase domain"/>
    <property type="match status" value="1"/>
</dbReference>
<dbReference type="Proteomes" id="UP000010866">
    <property type="component" value="Chromosome"/>
</dbReference>
<organism evidence="3 4">
    <name type="scientific">Methanomethylovorans hollandica (strain DSM 15978 / NBRC 107637 / DMS1)</name>
    <dbReference type="NCBI Taxonomy" id="867904"/>
    <lineage>
        <taxon>Archaea</taxon>
        <taxon>Methanobacteriati</taxon>
        <taxon>Methanobacteriota</taxon>
        <taxon>Stenosarchaea group</taxon>
        <taxon>Methanomicrobia</taxon>
        <taxon>Methanosarcinales</taxon>
        <taxon>Methanosarcinaceae</taxon>
        <taxon>Methanomethylovorans</taxon>
    </lineage>
</organism>
<dbReference type="GeneID" id="14407793"/>
<dbReference type="InterPro" id="IPR036926">
    <property type="entry name" value="Thymidate_synth/dCMP_Mease_sf"/>
</dbReference>
<evidence type="ECO:0000313" key="4">
    <source>
        <dbReference type="Proteomes" id="UP000010866"/>
    </source>
</evidence>
<evidence type="ECO:0000313" key="3">
    <source>
        <dbReference type="EMBL" id="AGB48917.1"/>
    </source>
</evidence>
<dbReference type="Pfam" id="PF00303">
    <property type="entry name" value="Thymidylat_synt"/>
    <property type="match status" value="1"/>
</dbReference>
<dbReference type="STRING" id="867904.Metho_0661"/>
<name>L0KU23_METHD</name>
<evidence type="ECO:0000259" key="2">
    <source>
        <dbReference type="Pfam" id="PF00303"/>
    </source>
</evidence>
<dbReference type="AlphaFoldDB" id="L0KU23"/>
<dbReference type="EMBL" id="CP003362">
    <property type="protein sequence ID" value="AGB48917.1"/>
    <property type="molecule type" value="Genomic_DNA"/>
</dbReference>